<organism evidence="2 3">
    <name type="scientific">Platanthera guangdongensis</name>
    <dbReference type="NCBI Taxonomy" id="2320717"/>
    <lineage>
        <taxon>Eukaryota</taxon>
        <taxon>Viridiplantae</taxon>
        <taxon>Streptophyta</taxon>
        <taxon>Embryophyta</taxon>
        <taxon>Tracheophyta</taxon>
        <taxon>Spermatophyta</taxon>
        <taxon>Magnoliopsida</taxon>
        <taxon>Liliopsida</taxon>
        <taxon>Asparagales</taxon>
        <taxon>Orchidaceae</taxon>
        <taxon>Orchidoideae</taxon>
        <taxon>Orchideae</taxon>
        <taxon>Orchidinae</taxon>
        <taxon>Platanthera</taxon>
    </lineage>
</organism>
<dbReference type="Pfam" id="PF04185">
    <property type="entry name" value="Phosphoesterase"/>
    <property type="match status" value="1"/>
</dbReference>
<dbReference type="InterPro" id="IPR007312">
    <property type="entry name" value="Phosphoesterase"/>
</dbReference>
<evidence type="ECO:0000256" key="1">
    <source>
        <dbReference type="ARBA" id="ARBA00022801"/>
    </source>
</evidence>
<dbReference type="InterPro" id="IPR017850">
    <property type="entry name" value="Alkaline_phosphatase_core_sf"/>
</dbReference>
<dbReference type="EMBL" id="JBBWWR010000015">
    <property type="protein sequence ID" value="KAK8950567.1"/>
    <property type="molecule type" value="Genomic_DNA"/>
</dbReference>
<gene>
    <name evidence="2" type="ORF">KSP40_PGU013711</name>
</gene>
<keyword evidence="1" id="KW-0378">Hydrolase</keyword>
<proteinExistence type="predicted"/>
<name>A0ABR2LUN6_9ASPA</name>
<sequence>MTGFVQQAYLQEKGMLEEVMNMFFPKWWVPIYRELVAEFTVCDRWFASVSASTQLIRLFVHSATSSPAKKRESLSLECSRRIVLYSIKAG</sequence>
<keyword evidence="3" id="KW-1185">Reference proteome</keyword>
<comment type="caution">
    <text evidence="2">The sequence shown here is derived from an EMBL/GenBank/DDBJ whole genome shotgun (WGS) entry which is preliminary data.</text>
</comment>
<dbReference type="Gene3D" id="3.40.720.10">
    <property type="entry name" value="Alkaline Phosphatase, subunit A"/>
    <property type="match status" value="1"/>
</dbReference>
<reference evidence="2 3" key="1">
    <citation type="journal article" date="2022" name="Nat. Plants">
        <title>Genomes of leafy and leafless Platanthera orchids illuminate the evolution of mycoheterotrophy.</title>
        <authorList>
            <person name="Li M.H."/>
            <person name="Liu K.W."/>
            <person name="Li Z."/>
            <person name="Lu H.C."/>
            <person name="Ye Q.L."/>
            <person name="Zhang D."/>
            <person name="Wang J.Y."/>
            <person name="Li Y.F."/>
            <person name="Zhong Z.M."/>
            <person name="Liu X."/>
            <person name="Yu X."/>
            <person name="Liu D.K."/>
            <person name="Tu X.D."/>
            <person name="Liu B."/>
            <person name="Hao Y."/>
            <person name="Liao X.Y."/>
            <person name="Jiang Y.T."/>
            <person name="Sun W.H."/>
            <person name="Chen J."/>
            <person name="Chen Y.Q."/>
            <person name="Ai Y."/>
            <person name="Zhai J.W."/>
            <person name="Wu S.S."/>
            <person name="Zhou Z."/>
            <person name="Hsiao Y.Y."/>
            <person name="Wu W.L."/>
            <person name="Chen Y.Y."/>
            <person name="Lin Y.F."/>
            <person name="Hsu J.L."/>
            <person name="Li C.Y."/>
            <person name="Wang Z.W."/>
            <person name="Zhao X."/>
            <person name="Zhong W.Y."/>
            <person name="Ma X.K."/>
            <person name="Ma L."/>
            <person name="Huang J."/>
            <person name="Chen G.Z."/>
            <person name="Huang M.Z."/>
            <person name="Huang L."/>
            <person name="Peng D.H."/>
            <person name="Luo Y.B."/>
            <person name="Zou S.Q."/>
            <person name="Chen S.P."/>
            <person name="Lan S."/>
            <person name="Tsai W.C."/>
            <person name="Van de Peer Y."/>
            <person name="Liu Z.J."/>
        </authorList>
    </citation>
    <scope>NUCLEOTIDE SEQUENCE [LARGE SCALE GENOMIC DNA]</scope>
    <source>
        <strain evidence="2">Lor288</strain>
    </source>
</reference>
<evidence type="ECO:0000313" key="2">
    <source>
        <dbReference type="EMBL" id="KAK8950567.1"/>
    </source>
</evidence>
<evidence type="ECO:0000313" key="3">
    <source>
        <dbReference type="Proteomes" id="UP001412067"/>
    </source>
</evidence>
<dbReference type="PANTHER" id="PTHR31956:SF1">
    <property type="entry name" value="NON-SPECIFIC PHOSPHOLIPASE C1"/>
    <property type="match status" value="1"/>
</dbReference>
<protein>
    <submittedName>
        <fullName evidence="2">Uncharacterized protein</fullName>
    </submittedName>
</protein>
<accession>A0ABR2LUN6</accession>
<dbReference type="PANTHER" id="PTHR31956">
    <property type="entry name" value="NON-SPECIFIC PHOSPHOLIPASE C4-RELATED"/>
    <property type="match status" value="1"/>
</dbReference>
<dbReference type="Proteomes" id="UP001412067">
    <property type="component" value="Unassembled WGS sequence"/>
</dbReference>